<evidence type="ECO:0000313" key="1">
    <source>
        <dbReference type="EMBL" id="PNF35645.1"/>
    </source>
</evidence>
<name>A0A2J7R4A1_9NEOP</name>
<dbReference type="AlphaFoldDB" id="A0A2J7R4A1"/>
<dbReference type="OrthoDB" id="6762262at2759"/>
<keyword evidence="2" id="KW-1185">Reference proteome</keyword>
<organism evidence="1 2">
    <name type="scientific">Cryptotermes secundus</name>
    <dbReference type="NCBI Taxonomy" id="105785"/>
    <lineage>
        <taxon>Eukaryota</taxon>
        <taxon>Metazoa</taxon>
        <taxon>Ecdysozoa</taxon>
        <taxon>Arthropoda</taxon>
        <taxon>Hexapoda</taxon>
        <taxon>Insecta</taxon>
        <taxon>Pterygota</taxon>
        <taxon>Neoptera</taxon>
        <taxon>Polyneoptera</taxon>
        <taxon>Dictyoptera</taxon>
        <taxon>Blattodea</taxon>
        <taxon>Blattoidea</taxon>
        <taxon>Termitoidae</taxon>
        <taxon>Kalotermitidae</taxon>
        <taxon>Cryptotermitinae</taxon>
        <taxon>Cryptotermes</taxon>
    </lineage>
</organism>
<reference evidence="1 2" key="1">
    <citation type="submission" date="2017-12" db="EMBL/GenBank/DDBJ databases">
        <title>Hemimetabolous genomes reveal molecular basis of termite eusociality.</title>
        <authorList>
            <person name="Harrison M.C."/>
            <person name="Jongepier E."/>
            <person name="Robertson H.M."/>
            <person name="Arning N."/>
            <person name="Bitard-Feildel T."/>
            <person name="Chao H."/>
            <person name="Childers C.P."/>
            <person name="Dinh H."/>
            <person name="Doddapaneni H."/>
            <person name="Dugan S."/>
            <person name="Gowin J."/>
            <person name="Greiner C."/>
            <person name="Han Y."/>
            <person name="Hu H."/>
            <person name="Hughes D.S.T."/>
            <person name="Huylmans A.-K."/>
            <person name="Kemena C."/>
            <person name="Kremer L.P.M."/>
            <person name="Lee S.L."/>
            <person name="Lopez-Ezquerra A."/>
            <person name="Mallet L."/>
            <person name="Monroy-Kuhn J.M."/>
            <person name="Moser A."/>
            <person name="Murali S.C."/>
            <person name="Muzny D.M."/>
            <person name="Otani S."/>
            <person name="Piulachs M.-D."/>
            <person name="Poelchau M."/>
            <person name="Qu J."/>
            <person name="Schaub F."/>
            <person name="Wada-Katsumata A."/>
            <person name="Worley K.C."/>
            <person name="Xie Q."/>
            <person name="Ylla G."/>
            <person name="Poulsen M."/>
            <person name="Gibbs R.A."/>
            <person name="Schal C."/>
            <person name="Richards S."/>
            <person name="Belles X."/>
            <person name="Korb J."/>
            <person name="Bornberg-Bauer E."/>
        </authorList>
    </citation>
    <scope>NUCLEOTIDE SEQUENCE [LARGE SCALE GENOMIC DNA]</scope>
    <source>
        <tissue evidence="1">Whole body</tissue>
    </source>
</reference>
<gene>
    <name evidence="1" type="ORF">B7P43_G18133</name>
</gene>
<comment type="caution">
    <text evidence="1">The sequence shown here is derived from an EMBL/GenBank/DDBJ whole genome shotgun (WGS) entry which is preliminary data.</text>
</comment>
<evidence type="ECO:0000313" key="2">
    <source>
        <dbReference type="Proteomes" id="UP000235965"/>
    </source>
</evidence>
<dbReference type="STRING" id="105785.A0A2J7R4A1"/>
<dbReference type="Proteomes" id="UP000235965">
    <property type="component" value="Unassembled WGS sequence"/>
</dbReference>
<dbReference type="EMBL" id="NEVH01007578">
    <property type="protein sequence ID" value="PNF35645.1"/>
    <property type="molecule type" value="Genomic_DNA"/>
</dbReference>
<accession>A0A2J7R4A1</accession>
<dbReference type="InParanoid" id="A0A2J7R4A1"/>
<proteinExistence type="predicted"/>
<sequence>MLQEDQPKQIWVHDINKKRNELGEFHTIFHDLTEDEKYFRMSYAKFCELLLAIEPRIEKKNTNFREAITPRVVVVVAK</sequence>
<protein>
    <submittedName>
        <fullName evidence="1">Uncharacterized protein</fullName>
    </submittedName>
</protein>